<feature type="compositionally biased region" description="Polar residues" evidence="4">
    <location>
        <begin position="21"/>
        <end position="30"/>
    </location>
</feature>
<evidence type="ECO:0000313" key="7">
    <source>
        <dbReference type="Proteomes" id="UP000298416"/>
    </source>
</evidence>
<feature type="region of interest" description="Disordered" evidence="4">
    <location>
        <begin position="51"/>
        <end position="94"/>
    </location>
</feature>
<gene>
    <name evidence="6" type="ORF">SASPL_104629</name>
</gene>
<keyword evidence="3" id="KW-0833">Ubl conjugation pathway</keyword>
<dbReference type="SMART" id="SM00512">
    <property type="entry name" value="Skp1"/>
    <property type="match status" value="1"/>
</dbReference>
<evidence type="ECO:0000313" key="6">
    <source>
        <dbReference type="EMBL" id="KAG6433025.1"/>
    </source>
</evidence>
<dbReference type="Pfam" id="PF03931">
    <property type="entry name" value="Skp1_POZ"/>
    <property type="match status" value="1"/>
</dbReference>
<dbReference type="EMBL" id="PNBA02000002">
    <property type="protein sequence ID" value="KAG6433025.1"/>
    <property type="molecule type" value="Genomic_DNA"/>
</dbReference>
<evidence type="ECO:0000256" key="1">
    <source>
        <dbReference type="ARBA" id="ARBA00004906"/>
    </source>
</evidence>
<comment type="pathway">
    <text evidence="1">Protein modification; protein ubiquitination.</text>
</comment>
<feature type="region of interest" description="Disordered" evidence="4">
    <location>
        <begin position="109"/>
        <end position="150"/>
    </location>
</feature>
<evidence type="ECO:0000256" key="3">
    <source>
        <dbReference type="ARBA" id="ARBA00022786"/>
    </source>
</evidence>
<sequence>MMKSRMDAADRCVENLRRKQYSNPHQSGWSRNIPDGFFSSHPEDAAIRCVGYPRAPPLPEPPPYPTPAPPYTQQTRRSYLPHSQPPPARSNYNGYTARQKAHQPLRNSFTAGDQFGEQGLRQIPNPNSFLPKSHQQQFQPAKKPRRNPPVLGQYVGFPVDDAPRTRPTMCGDPPKKCIQLRLSAYEPQPPTGWPLRLQSSPLHQPTYWNQPKQQELLSMVLLKISANMVAVNSDASDCTTACVNPDSLVGSNSIFNLETMSSSTGENGGKKITLRSSDGEVFEVDESAALESQTIKHMIEDDCADNVIPLSNVTGPKSSNTASVTSMPRTSSPPMRNSRPSMSISSKSIKPRC</sequence>
<feature type="compositionally biased region" description="Polar residues" evidence="4">
    <location>
        <begin position="124"/>
        <end position="139"/>
    </location>
</feature>
<feature type="region of interest" description="Disordered" evidence="4">
    <location>
        <begin position="309"/>
        <end position="353"/>
    </location>
</feature>
<evidence type="ECO:0000256" key="4">
    <source>
        <dbReference type="SAM" id="MobiDB-lite"/>
    </source>
</evidence>
<comment type="caution">
    <text evidence="6">The sequence shown here is derived from an EMBL/GenBank/DDBJ whole genome shotgun (WGS) entry which is preliminary data.</text>
</comment>
<feature type="compositionally biased region" description="Polar residues" evidence="4">
    <location>
        <begin position="309"/>
        <end position="324"/>
    </location>
</feature>
<feature type="region of interest" description="Disordered" evidence="4">
    <location>
        <begin position="18"/>
        <end position="37"/>
    </location>
</feature>
<protein>
    <recommendedName>
        <fullName evidence="5">SKP1 component POZ domain-containing protein</fullName>
    </recommendedName>
</protein>
<dbReference type="InterPro" id="IPR011333">
    <property type="entry name" value="SKP1/BTB/POZ_sf"/>
</dbReference>
<dbReference type="GO" id="GO:0006511">
    <property type="term" value="P:ubiquitin-dependent protein catabolic process"/>
    <property type="evidence" value="ECO:0007669"/>
    <property type="project" value="InterPro"/>
</dbReference>
<reference evidence="6" key="1">
    <citation type="submission" date="2018-01" db="EMBL/GenBank/DDBJ databases">
        <authorList>
            <person name="Mao J.F."/>
        </authorList>
    </citation>
    <scope>NUCLEOTIDE SEQUENCE</scope>
    <source>
        <strain evidence="6">Huo1</strain>
        <tissue evidence="6">Leaf</tissue>
    </source>
</reference>
<dbReference type="Gene3D" id="3.30.710.10">
    <property type="entry name" value="Potassium Channel Kv1.1, Chain A"/>
    <property type="match status" value="1"/>
</dbReference>
<organism evidence="6">
    <name type="scientific">Salvia splendens</name>
    <name type="common">Scarlet sage</name>
    <dbReference type="NCBI Taxonomy" id="180675"/>
    <lineage>
        <taxon>Eukaryota</taxon>
        <taxon>Viridiplantae</taxon>
        <taxon>Streptophyta</taxon>
        <taxon>Embryophyta</taxon>
        <taxon>Tracheophyta</taxon>
        <taxon>Spermatophyta</taxon>
        <taxon>Magnoliopsida</taxon>
        <taxon>eudicotyledons</taxon>
        <taxon>Gunneridae</taxon>
        <taxon>Pentapetalae</taxon>
        <taxon>asterids</taxon>
        <taxon>lamiids</taxon>
        <taxon>Lamiales</taxon>
        <taxon>Lamiaceae</taxon>
        <taxon>Nepetoideae</taxon>
        <taxon>Mentheae</taxon>
        <taxon>Salviinae</taxon>
        <taxon>Salvia</taxon>
        <taxon>Salvia subgen. Calosphace</taxon>
        <taxon>core Calosphace</taxon>
    </lineage>
</organism>
<feature type="domain" description="SKP1 component POZ" evidence="5">
    <location>
        <begin position="270"/>
        <end position="315"/>
    </location>
</feature>
<comment type="similarity">
    <text evidence="2">Belongs to the SKP1 family.</text>
</comment>
<proteinExistence type="inferred from homology"/>
<evidence type="ECO:0000259" key="5">
    <source>
        <dbReference type="Pfam" id="PF03931"/>
    </source>
</evidence>
<dbReference type="AlphaFoldDB" id="A0A8X8YN56"/>
<dbReference type="PANTHER" id="PTHR11165">
    <property type="entry name" value="SKP1"/>
    <property type="match status" value="1"/>
</dbReference>
<dbReference type="SUPFAM" id="SSF54695">
    <property type="entry name" value="POZ domain"/>
    <property type="match status" value="1"/>
</dbReference>
<dbReference type="Proteomes" id="UP000298416">
    <property type="component" value="Unassembled WGS sequence"/>
</dbReference>
<accession>A0A8X8YN56</accession>
<name>A0A8X8YN56_SALSN</name>
<dbReference type="InterPro" id="IPR016897">
    <property type="entry name" value="SKP1"/>
</dbReference>
<dbReference type="InterPro" id="IPR001232">
    <property type="entry name" value="SKP1-like"/>
</dbReference>
<reference evidence="6" key="2">
    <citation type="submission" date="2020-08" db="EMBL/GenBank/DDBJ databases">
        <title>Plant Genome Project.</title>
        <authorList>
            <person name="Zhang R.-G."/>
        </authorList>
    </citation>
    <scope>NUCLEOTIDE SEQUENCE</scope>
    <source>
        <strain evidence="6">Huo1</strain>
        <tissue evidence="6">Leaf</tissue>
    </source>
</reference>
<dbReference type="GO" id="GO:0009867">
    <property type="term" value="P:jasmonic acid mediated signaling pathway"/>
    <property type="evidence" value="ECO:0007669"/>
    <property type="project" value="UniProtKB-ARBA"/>
</dbReference>
<feature type="compositionally biased region" description="Low complexity" evidence="4">
    <location>
        <begin position="325"/>
        <end position="353"/>
    </location>
</feature>
<feature type="compositionally biased region" description="Pro residues" evidence="4">
    <location>
        <begin position="54"/>
        <end position="70"/>
    </location>
</feature>
<dbReference type="InterPro" id="IPR016073">
    <property type="entry name" value="Skp1_comp_POZ"/>
</dbReference>
<evidence type="ECO:0000256" key="2">
    <source>
        <dbReference type="ARBA" id="ARBA00009993"/>
    </source>
</evidence>
<keyword evidence="7" id="KW-1185">Reference proteome</keyword>